<name>A0ACC0V7Z1_9HYPO</name>
<keyword evidence="2" id="KW-1185">Reference proteome</keyword>
<organism evidence="1 2">
    <name type="scientific">Trichothecium roseum</name>
    <dbReference type="NCBI Taxonomy" id="47278"/>
    <lineage>
        <taxon>Eukaryota</taxon>
        <taxon>Fungi</taxon>
        <taxon>Dikarya</taxon>
        <taxon>Ascomycota</taxon>
        <taxon>Pezizomycotina</taxon>
        <taxon>Sordariomycetes</taxon>
        <taxon>Hypocreomycetidae</taxon>
        <taxon>Hypocreales</taxon>
        <taxon>Hypocreales incertae sedis</taxon>
        <taxon>Trichothecium</taxon>
    </lineage>
</organism>
<reference evidence="1" key="1">
    <citation type="submission" date="2022-10" db="EMBL/GenBank/DDBJ databases">
        <title>Complete Genome of Trichothecium roseum strain YXFP-22015, a Plant Pathogen Isolated from Citrus.</title>
        <authorList>
            <person name="Wang Y."/>
            <person name="Zhu L."/>
        </authorList>
    </citation>
    <scope>NUCLEOTIDE SEQUENCE</scope>
    <source>
        <strain evidence="1">YXFP-22015</strain>
    </source>
</reference>
<gene>
    <name evidence="1" type="ORF">N3K66_001851</name>
</gene>
<comment type="caution">
    <text evidence="1">The sequence shown here is derived from an EMBL/GenBank/DDBJ whole genome shotgun (WGS) entry which is preliminary data.</text>
</comment>
<evidence type="ECO:0000313" key="1">
    <source>
        <dbReference type="EMBL" id="KAI9902499.1"/>
    </source>
</evidence>
<sequence length="437" mass="50045">MAFKMDSFNMDNIYTVASNATAWSSQKLQKLPPAPPSWTPYIATGVVGYIGLCSILRFRNLRKKQAQLKFTDSESLSRMTIADAQNIVSMSLEKEFPFMYEFSLRIALFKTYAVEGVAQLLAAHSDLSKRDQSAKRYEDTAVLYTCFASFNPSSDEFIKAISRMNFLHNPYIKAGKITNGDLLYVLWASMAEPVKFMQLYEWRAFSDMEHAALGTLWLHVGRLMGIDYKKELGKDKWANGKDFMDELTEWARGYEGIHMKPSPEVRLLGDVLMELLLSVYPKFTRSTVRQVSLVLMTEQMRWAFGLPEPGIGTRAFVNTVFLLRKLVIRYLCLPRMSAVKYLSKPNPKTGRMHHYPYLKEPWYSPKTVWSRWGPIPMISWVLGLPRPGDQGQEFKPDGFLFEDIGPRNRVGKGLDEMGKIQKEIRNVPVSCPFSSKV</sequence>
<proteinExistence type="predicted"/>
<accession>A0ACC0V7Z1</accession>
<evidence type="ECO:0000313" key="2">
    <source>
        <dbReference type="Proteomes" id="UP001163324"/>
    </source>
</evidence>
<dbReference type="EMBL" id="CM047941">
    <property type="protein sequence ID" value="KAI9902499.1"/>
    <property type="molecule type" value="Genomic_DNA"/>
</dbReference>
<dbReference type="Proteomes" id="UP001163324">
    <property type="component" value="Chromosome 2"/>
</dbReference>
<protein>
    <submittedName>
        <fullName evidence="1">Uncharacterized protein</fullName>
    </submittedName>
</protein>